<evidence type="ECO:0000256" key="9">
    <source>
        <dbReference type="SAM" id="MobiDB-lite"/>
    </source>
</evidence>
<dbReference type="PROSITE" id="PS00108">
    <property type="entry name" value="PROTEIN_KINASE_ST"/>
    <property type="match status" value="1"/>
</dbReference>
<comment type="catalytic activity">
    <reaction evidence="8">
        <text>L-seryl-[protein] + ATP = O-phospho-L-seryl-[protein] + ADP + H(+)</text>
        <dbReference type="Rhea" id="RHEA:17989"/>
        <dbReference type="Rhea" id="RHEA-COMP:9863"/>
        <dbReference type="Rhea" id="RHEA-COMP:11604"/>
        <dbReference type="ChEBI" id="CHEBI:15378"/>
        <dbReference type="ChEBI" id="CHEBI:29999"/>
        <dbReference type="ChEBI" id="CHEBI:30616"/>
        <dbReference type="ChEBI" id="CHEBI:83421"/>
        <dbReference type="ChEBI" id="CHEBI:456216"/>
        <dbReference type="EC" id="2.7.11.1"/>
    </reaction>
</comment>
<feature type="compositionally biased region" description="Low complexity" evidence="9">
    <location>
        <begin position="361"/>
        <end position="373"/>
    </location>
</feature>
<keyword evidence="4" id="KW-0547">Nucleotide-binding</keyword>
<name>A0A061AFM4_CYBFA</name>
<dbReference type="EC" id="2.7.11.1" evidence="1"/>
<dbReference type="Pfam" id="PF00069">
    <property type="entry name" value="Pkinase"/>
    <property type="match status" value="1"/>
</dbReference>
<keyword evidence="13" id="KW-1185">Reference proteome</keyword>
<protein>
    <recommendedName>
        <fullName evidence="1">non-specific serine/threonine protein kinase</fullName>
        <ecNumber evidence="1">2.7.11.1</ecNumber>
    </recommendedName>
</protein>
<reference evidence="13" key="2">
    <citation type="journal article" date="2017" name="Genome Announc.">
        <title>Genome sequences of Cyberlindnera fabianii 65, Pichia kudriavzevii 129, and Saccharomyces cerevisiae 131 isolated from fermented masau fruits in Zimbabwe.</title>
        <authorList>
            <person name="van Rijswijck I.M.H."/>
            <person name="Derks M.F.L."/>
            <person name="Abee T."/>
            <person name="de Ridder D."/>
            <person name="Smid E.J."/>
        </authorList>
    </citation>
    <scope>NUCLEOTIDE SEQUENCE [LARGE SCALE GENOMIC DNA]</scope>
    <source>
        <strain evidence="13">65</strain>
    </source>
</reference>
<dbReference type="PANTHER" id="PTHR43895:SF32">
    <property type="entry name" value="SERINE_THREONINE-PROTEIN KINASE CHK1"/>
    <property type="match status" value="1"/>
</dbReference>
<evidence type="ECO:0000256" key="2">
    <source>
        <dbReference type="ARBA" id="ARBA00022527"/>
    </source>
</evidence>
<dbReference type="OMA" id="DIYPTMN"/>
<dbReference type="InterPro" id="IPR000719">
    <property type="entry name" value="Prot_kinase_dom"/>
</dbReference>
<dbReference type="GO" id="GO:0004674">
    <property type="term" value="F:protein serine/threonine kinase activity"/>
    <property type="evidence" value="ECO:0007669"/>
    <property type="project" value="UniProtKB-KW"/>
</dbReference>
<keyword evidence="6" id="KW-0067">ATP-binding</keyword>
<feature type="domain" description="Protein kinase" evidence="10">
    <location>
        <begin position="35"/>
        <end position="305"/>
    </location>
</feature>
<reference evidence="12" key="3">
    <citation type="submission" date="2017-01" db="EMBL/GenBank/DDBJ databases">
        <authorList>
            <person name="Mah S.A."/>
            <person name="Swanson W.J."/>
            <person name="Moy G.W."/>
            <person name="Vacquier V.D."/>
        </authorList>
    </citation>
    <scope>NUCLEOTIDE SEQUENCE [LARGE SCALE GENOMIC DNA]</scope>
    <source>
        <strain evidence="12">65</strain>
    </source>
</reference>
<dbReference type="Gene3D" id="1.10.510.10">
    <property type="entry name" value="Transferase(Phosphotransferase) domain 1"/>
    <property type="match status" value="1"/>
</dbReference>
<organism evidence="11">
    <name type="scientific">Cyberlindnera fabianii</name>
    <name type="common">Yeast</name>
    <name type="synonym">Hansenula fabianii</name>
    <dbReference type="NCBI Taxonomy" id="36022"/>
    <lineage>
        <taxon>Eukaryota</taxon>
        <taxon>Fungi</taxon>
        <taxon>Dikarya</taxon>
        <taxon>Ascomycota</taxon>
        <taxon>Saccharomycotina</taxon>
        <taxon>Saccharomycetes</taxon>
        <taxon>Phaffomycetales</taxon>
        <taxon>Phaffomycetaceae</taxon>
        <taxon>Cyberlindnera</taxon>
    </lineage>
</organism>
<evidence type="ECO:0000313" key="11">
    <source>
        <dbReference type="EMBL" id="CDR36349.1"/>
    </source>
</evidence>
<proteinExistence type="predicted"/>
<dbReference type="VEuPathDB" id="FungiDB:BON22_0805"/>
<reference evidence="11" key="1">
    <citation type="journal article" date="2014" name="Genome Announc.">
        <title>Genome sequence of the yeast Cyberlindnera fabianii (Hansenula fabianii).</title>
        <authorList>
            <person name="Freel K.C."/>
            <person name="Sarilar V."/>
            <person name="Neuveglise C."/>
            <person name="Devillers H."/>
            <person name="Friedrich A."/>
            <person name="Schacherer J."/>
        </authorList>
    </citation>
    <scope>NUCLEOTIDE SEQUENCE</scope>
    <source>
        <strain evidence="11">YJS4271</strain>
    </source>
</reference>
<keyword evidence="5 12" id="KW-0418">Kinase</keyword>
<comment type="catalytic activity">
    <reaction evidence="7">
        <text>L-threonyl-[protein] + ATP = O-phospho-L-threonyl-[protein] + ADP + H(+)</text>
        <dbReference type="Rhea" id="RHEA:46608"/>
        <dbReference type="Rhea" id="RHEA-COMP:11060"/>
        <dbReference type="Rhea" id="RHEA-COMP:11605"/>
        <dbReference type="ChEBI" id="CHEBI:15378"/>
        <dbReference type="ChEBI" id="CHEBI:30013"/>
        <dbReference type="ChEBI" id="CHEBI:30616"/>
        <dbReference type="ChEBI" id="CHEBI:61977"/>
        <dbReference type="ChEBI" id="CHEBI:456216"/>
        <dbReference type="EC" id="2.7.11.1"/>
    </reaction>
</comment>
<dbReference type="EMBL" id="MPUK01000001">
    <property type="protein sequence ID" value="ONH69745.1"/>
    <property type="molecule type" value="Genomic_DNA"/>
</dbReference>
<dbReference type="OrthoDB" id="4062651at2759"/>
<evidence type="ECO:0000256" key="7">
    <source>
        <dbReference type="ARBA" id="ARBA00047899"/>
    </source>
</evidence>
<evidence type="ECO:0000256" key="1">
    <source>
        <dbReference type="ARBA" id="ARBA00012513"/>
    </source>
</evidence>
<dbReference type="STRING" id="36022.A0A061AFM4"/>
<evidence type="ECO:0000259" key="10">
    <source>
        <dbReference type="PROSITE" id="PS50011"/>
    </source>
</evidence>
<evidence type="ECO:0000313" key="13">
    <source>
        <dbReference type="Proteomes" id="UP000189513"/>
    </source>
</evidence>
<feature type="region of interest" description="Disordered" evidence="9">
    <location>
        <begin position="333"/>
        <end position="373"/>
    </location>
</feature>
<feature type="compositionally biased region" description="Acidic residues" evidence="9">
    <location>
        <begin position="333"/>
        <end position="350"/>
    </location>
</feature>
<dbReference type="SMART" id="SM00220">
    <property type="entry name" value="S_TKc"/>
    <property type="match status" value="1"/>
</dbReference>
<dbReference type="GO" id="GO:0005524">
    <property type="term" value="F:ATP binding"/>
    <property type="evidence" value="ECO:0007669"/>
    <property type="project" value="UniProtKB-KW"/>
</dbReference>
<dbReference type="AlphaFoldDB" id="A0A061AFM4"/>
<dbReference type="GO" id="GO:0007165">
    <property type="term" value="P:signal transduction"/>
    <property type="evidence" value="ECO:0007669"/>
    <property type="project" value="TreeGrafter"/>
</dbReference>
<evidence type="ECO:0000256" key="3">
    <source>
        <dbReference type="ARBA" id="ARBA00022679"/>
    </source>
</evidence>
<accession>A0A061AFM4</accession>
<dbReference type="SUPFAM" id="SSF56112">
    <property type="entry name" value="Protein kinase-like (PK-like)"/>
    <property type="match status" value="1"/>
</dbReference>
<evidence type="ECO:0000256" key="5">
    <source>
        <dbReference type="ARBA" id="ARBA00022777"/>
    </source>
</evidence>
<keyword evidence="2" id="KW-0723">Serine/threonine-protein kinase</keyword>
<keyword evidence="3" id="KW-0808">Transferase</keyword>
<dbReference type="EMBL" id="LK052886">
    <property type="protein sequence ID" value="CDR36349.1"/>
    <property type="molecule type" value="Genomic_DNA"/>
</dbReference>
<evidence type="ECO:0000256" key="6">
    <source>
        <dbReference type="ARBA" id="ARBA00022840"/>
    </source>
</evidence>
<gene>
    <name evidence="12" type="ORF">BON22_0805</name>
    <name evidence="11" type="ORF">CYFA0S_01e00738g</name>
</gene>
<dbReference type="InterPro" id="IPR011009">
    <property type="entry name" value="Kinase-like_dom_sf"/>
</dbReference>
<evidence type="ECO:0000256" key="8">
    <source>
        <dbReference type="ARBA" id="ARBA00048679"/>
    </source>
</evidence>
<dbReference type="InterPro" id="IPR008271">
    <property type="entry name" value="Ser/Thr_kinase_AS"/>
</dbReference>
<sequence>MTAAVATNNPLPLINETKIDEFGAYEQGILLHNRYRKIADIQAGSYGRVSVAHDTATNTQVAVKAMSKKVQGVSAVARHEVSILKRLGKHENICALLDCFETSSHYFLVFEHCAHGDLYDYLQRQDNHLNPSRRNGTPALFKQFVKELVAAVNFAHSRGVYHRDIKPENILIDAHGSVKLTDWGLATVCSKCFDPCIGTEKYMAPETFFRQSSKSKSRISYDAIKADYWSVGVTMLYVLFGKCPFKLANVSDADFSDFVNTPGFLLDKYPTLTVHGHDAVMQVLQLNPTHRSLDACLEVLTRDYTAPLTTEQIVEQDNEAAVQFSDDIFAFDEDDDDNDDGVPSLDESDNMFDHHHHNHNFDGSTSSSFSPTSLSPTMAIKTPGVTENHQTMAPPSLIESVGMESLMGKSWAEIDEWDVESFNFCVPKSLKTSKVQTEKSTAPQSVLRGEHVWY</sequence>
<dbReference type="PANTHER" id="PTHR43895">
    <property type="entry name" value="CALCIUM/CALMODULIN-DEPENDENT PROTEIN KINASE KINASE-RELATED"/>
    <property type="match status" value="1"/>
</dbReference>
<dbReference type="PROSITE" id="PS50011">
    <property type="entry name" value="PROTEIN_KINASE_DOM"/>
    <property type="match status" value="1"/>
</dbReference>
<dbReference type="Proteomes" id="UP000189513">
    <property type="component" value="Unassembled WGS sequence"/>
</dbReference>
<evidence type="ECO:0000313" key="12">
    <source>
        <dbReference type="EMBL" id="ONH69745.1"/>
    </source>
</evidence>
<evidence type="ECO:0000256" key="4">
    <source>
        <dbReference type="ARBA" id="ARBA00022741"/>
    </source>
</evidence>